<feature type="compositionally biased region" description="Low complexity" evidence="1">
    <location>
        <begin position="116"/>
        <end position="126"/>
    </location>
</feature>
<organism evidence="3 4">
    <name type="scientific">Caulobacter henricii</name>
    <dbReference type="NCBI Taxonomy" id="69395"/>
    <lineage>
        <taxon>Bacteria</taxon>
        <taxon>Pseudomonadati</taxon>
        <taxon>Pseudomonadota</taxon>
        <taxon>Alphaproteobacteria</taxon>
        <taxon>Caulobacterales</taxon>
        <taxon>Caulobacteraceae</taxon>
        <taxon>Caulobacter</taxon>
    </lineage>
</organism>
<dbReference type="PROSITE" id="PS51257">
    <property type="entry name" value="PROKAR_LIPOPROTEIN"/>
    <property type="match status" value="1"/>
</dbReference>
<gene>
    <name evidence="3" type="ORF">AQ619_14995</name>
</gene>
<feature type="signal peptide" evidence="2">
    <location>
        <begin position="1"/>
        <end position="21"/>
    </location>
</feature>
<dbReference type="EMBL" id="CP013002">
    <property type="protein sequence ID" value="ALL14549.1"/>
    <property type="molecule type" value="Genomic_DNA"/>
</dbReference>
<accession>A0A0P0P2K1</accession>
<keyword evidence="4" id="KW-1185">Reference proteome</keyword>
<dbReference type="KEGG" id="chq:AQ619_14995"/>
<proteinExistence type="predicted"/>
<name>A0A0P0P2K1_9CAUL</name>
<feature type="compositionally biased region" description="Low complexity" evidence="1">
    <location>
        <begin position="499"/>
        <end position="508"/>
    </location>
</feature>
<dbReference type="Proteomes" id="UP000056905">
    <property type="component" value="Chromosome"/>
</dbReference>
<evidence type="ECO:0000256" key="1">
    <source>
        <dbReference type="SAM" id="MobiDB-lite"/>
    </source>
</evidence>
<feature type="chain" id="PRO_5006052712" description="Lysozyme inhibitor LprI N-terminal domain-containing protein" evidence="2">
    <location>
        <begin position="22"/>
        <end position="611"/>
    </location>
</feature>
<dbReference type="RefSeq" id="WP_166504273.1">
    <property type="nucleotide sequence ID" value="NZ_CP013002.1"/>
</dbReference>
<dbReference type="AlphaFoldDB" id="A0A0P0P2K1"/>
<evidence type="ECO:0000256" key="2">
    <source>
        <dbReference type="SAM" id="SignalP"/>
    </source>
</evidence>
<protein>
    <recommendedName>
        <fullName evidence="5">Lysozyme inhibitor LprI N-terminal domain-containing protein</fullName>
    </recommendedName>
</protein>
<sequence>MFRKFVLALVLLAAGCGVAQAQGLMGGLLGPGKASPASSPAGATAVPAESPAAIYARLCAPGDSTLSATTCQAMKRDIDSAAKPESEAAKAYRELCAPNGPKLSRETCAAMKVDAAKPPSKGPAASTTVAIPRNSGTGRPPQGAVVMLTTGDVAAGRRLSLMSGAKGVTHSFEAAKMKPYRVTLASSDDVMLRAFLGPASNKTGVLAFADSRSVRSMHLKMAEATTLNFFVTGVKGRGRYTLTVEELPEGPDTDAYLMRRQAQFAAMSGKLFYDAAKGVAFEDLSTATKSYIRRLSQDGGMVRAFEYPVGNPRGLSWVHDNQSELEKRYDEPASMHLTFDSITLMTAALGAYDLIYVLGVDDSTGDLLATVQGDYRPFDVYRLKPLTASEAQLFRRQFAAAAEQRRANTALAAQNRSEMWGNVLQGALIAGQAYASGMQEANQANARSQAIIDAAAESDRQYRAAQAAELAQRAGTQPPTRPQLAAAKPAWVAPPPKAPAASKPSAVPGTGSNPPVHLYCYRWIEALTGERTSYVSQVGAVPKTALNPEIESRMVARWSDYLDTQGIGTSGVVGCRLDTDRTYNAQNRSAFIGTARSRPKDTLQELAWAPS</sequence>
<keyword evidence="2" id="KW-0732">Signal</keyword>
<feature type="region of interest" description="Disordered" evidence="1">
    <location>
        <begin position="466"/>
        <end position="509"/>
    </location>
</feature>
<evidence type="ECO:0008006" key="5">
    <source>
        <dbReference type="Google" id="ProtNLM"/>
    </source>
</evidence>
<reference evidence="3 4" key="1">
    <citation type="submission" date="2015-10" db="EMBL/GenBank/DDBJ databases">
        <title>Conservation of the essential genome among Caulobacter and Brevundimonas species.</title>
        <authorList>
            <person name="Scott D."/>
            <person name="Ely B."/>
        </authorList>
    </citation>
    <scope>NUCLEOTIDE SEQUENCE [LARGE SCALE GENOMIC DNA]</scope>
    <source>
        <strain evidence="3 4">CB4</strain>
    </source>
</reference>
<evidence type="ECO:0000313" key="3">
    <source>
        <dbReference type="EMBL" id="ALL14549.1"/>
    </source>
</evidence>
<evidence type="ECO:0000313" key="4">
    <source>
        <dbReference type="Proteomes" id="UP000056905"/>
    </source>
</evidence>
<feature type="region of interest" description="Disordered" evidence="1">
    <location>
        <begin position="115"/>
        <end position="143"/>
    </location>
</feature>